<organism evidence="1 2">
    <name type="scientific">Citrobacter braakii</name>
    <dbReference type="NCBI Taxonomy" id="57706"/>
    <lineage>
        <taxon>Bacteria</taxon>
        <taxon>Pseudomonadati</taxon>
        <taxon>Pseudomonadota</taxon>
        <taxon>Gammaproteobacteria</taxon>
        <taxon>Enterobacterales</taxon>
        <taxon>Enterobacteriaceae</taxon>
        <taxon>Citrobacter</taxon>
        <taxon>Citrobacter freundii complex</taxon>
    </lineage>
</organism>
<dbReference type="Proteomes" id="UP000586346">
    <property type="component" value="Unassembled WGS sequence"/>
</dbReference>
<accession>A0ABR6TTE2</accession>
<dbReference type="SUPFAM" id="SSF54611">
    <property type="entry name" value="SecB-like"/>
    <property type="match status" value="1"/>
</dbReference>
<sequence>MKFQLLNNYIESLSIEHFDDEIEKSNNFSFTHSCLFNENEKKSFVISFDFELTSHKKFKLFFVQKFLFQCDEEITKDFLDSHYPSVNAPAIAYPYVRAFVATLLLNAGLESVSLPAVNFVEHAKLQDN</sequence>
<dbReference type="InterPro" id="IPR035958">
    <property type="entry name" value="SecB-like_sf"/>
</dbReference>
<evidence type="ECO:0000313" key="1">
    <source>
        <dbReference type="EMBL" id="MBC2646821.1"/>
    </source>
</evidence>
<dbReference type="Gene3D" id="3.10.420.10">
    <property type="entry name" value="SecB-like"/>
    <property type="match status" value="1"/>
</dbReference>
<protein>
    <submittedName>
        <fullName evidence="1">Protein-export chaperone SecB</fullName>
    </submittedName>
</protein>
<reference evidence="1 2" key="1">
    <citation type="submission" date="2020-08" db="EMBL/GenBank/DDBJ databases">
        <title>Emergence and comparative genomics analysis of Citrobacter in Fennec fox imported from North Africa to China.</title>
        <authorList>
            <person name="Zheng B."/>
        </authorList>
    </citation>
    <scope>NUCLEOTIDE SEQUENCE [LARGE SCALE GENOMIC DNA]</scope>
    <source>
        <strain evidence="1 2">FF371</strain>
    </source>
</reference>
<evidence type="ECO:0000313" key="2">
    <source>
        <dbReference type="Proteomes" id="UP000586346"/>
    </source>
</evidence>
<gene>
    <name evidence="1" type="ORF">H6P72_09325</name>
</gene>
<name>A0ABR6TTE2_CITBR</name>
<dbReference type="RefSeq" id="WP_101701370.1">
    <property type="nucleotide sequence ID" value="NZ_CBDITX010000013.1"/>
</dbReference>
<proteinExistence type="predicted"/>
<keyword evidence="2" id="KW-1185">Reference proteome</keyword>
<comment type="caution">
    <text evidence="1">The sequence shown here is derived from an EMBL/GenBank/DDBJ whole genome shotgun (WGS) entry which is preliminary data.</text>
</comment>
<dbReference type="EMBL" id="JACLAH010000002">
    <property type="protein sequence ID" value="MBC2646821.1"/>
    <property type="molecule type" value="Genomic_DNA"/>
</dbReference>